<dbReference type="Proteomes" id="UP000292209">
    <property type="component" value="Unassembled WGS sequence"/>
</dbReference>
<dbReference type="Pfam" id="PF13439">
    <property type="entry name" value="Glyco_transf_4"/>
    <property type="match status" value="1"/>
</dbReference>
<dbReference type="RefSeq" id="WP_130275590.1">
    <property type="nucleotide sequence ID" value="NZ_SGXG01000001.1"/>
</dbReference>
<dbReference type="OrthoDB" id="9811902at2"/>
<dbReference type="GO" id="GO:0016757">
    <property type="term" value="F:glycosyltransferase activity"/>
    <property type="evidence" value="ECO:0007669"/>
    <property type="project" value="UniProtKB-ARBA"/>
</dbReference>
<keyword evidence="2" id="KW-0808">Transferase</keyword>
<keyword evidence="3" id="KW-1185">Reference proteome</keyword>
<dbReference type="AlphaFoldDB" id="A0A4Q7P977"/>
<evidence type="ECO:0000313" key="2">
    <source>
        <dbReference type="EMBL" id="RZS96701.1"/>
    </source>
</evidence>
<dbReference type="CDD" id="cd03794">
    <property type="entry name" value="GT4_WbuB-like"/>
    <property type="match status" value="1"/>
</dbReference>
<accession>A0A4Q7P977</accession>
<gene>
    <name evidence="2" type="ORF">BC751_2283</name>
</gene>
<dbReference type="PANTHER" id="PTHR12526">
    <property type="entry name" value="GLYCOSYLTRANSFERASE"/>
    <property type="match status" value="1"/>
</dbReference>
<sequence>MSKKKTVWIINQDATTPETGYAGRSYYLSEELSNLGHKVYLIAGGYSHLHFISPDIQNEVEIKPFSKFDFVWIKLPKYGNAHSKKRILNWFLFAFKISKLLNHIPNKPDVIIYSSPPLIGFLGALKLKRKSKANLIFEIRDIWPLTLKEIGGYGNFNPFIVFMSWIEKLAYRKSDKIISNLSNAFHYLRKFGLKEEKFLWIPNGISISEINKSIPLNPHINELIPKNKFIVGYSGTLGAANALEFFIQASIQLKGSPDIFFVIVGSGKEKQNLISMVDGNQNIIFVDPIPKEQIHSLLSRFDVCYLGWRKHELYEFGIGSNKLPEYLSSGKPIIHSYSGKKDIVSIAEAGITIEAENSQEIISAILKLLRMAKSERDVMGKNGLNFAHQYLRYDSLAKTIENELF</sequence>
<dbReference type="Pfam" id="PF13692">
    <property type="entry name" value="Glyco_trans_1_4"/>
    <property type="match status" value="1"/>
</dbReference>
<proteinExistence type="predicted"/>
<dbReference type="EMBL" id="SGXG01000001">
    <property type="protein sequence ID" value="RZS96701.1"/>
    <property type="molecule type" value="Genomic_DNA"/>
</dbReference>
<dbReference type="PANTHER" id="PTHR12526:SF622">
    <property type="entry name" value="GLYCOSYLTRANSFERASE (GROUP I)"/>
    <property type="match status" value="1"/>
</dbReference>
<name>A0A4Q7P977_9BACT</name>
<protein>
    <submittedName>
        <fullName evidence="2">Glycosyltransferase involved in cell wall biosynthesis</fullName>
    </submittedName>
</protein>
<dbReference type="InterPro" id="IPR028098">
    <property type="entry name" value="Glyco_trans_4-like_N"/>
</dbReference>
<dbReference type="Gene3D" id="3.40.50.2000">
    <property type="entry name" value="Glycogen Phosphorylase B"/>
    <property type="match status" value="2"/>
</dbReference>
<evidence type="ECO:0000259" key="1">
    <source>
        <dbReference type="Pfam" id="PF13439"/>
    </source>
</evidence>
<feature type="domain" description="Glycosyltransferase subfamily 4-like N-terminal" evidence="1">
    <location>
        <begin position="26"/>
        <end position="208"/>
    </location>
</feature>
<reference evidence="2 3" key="1">
    <citation type="submission" date="2019-02" db="EMBL/GenBank/DDBJ databases">
        <title>Genomic Encyclopedia of Archaeal and Bacterial Type Strains, Phase II (KMG-II): from individual species to whole genera.</title>
        <authorList>
            <person name="Goeker M."/>
        </authorList>
    </citation>
    <scope>NUCLEOTIDE SEQUENCE [LARGE SCALE GENOMIC DNA]</scope>
    <source>
        <strain evidence="2 3">DSM 21411</strain>
    </source>
</reference>
<dbReference type="SUPFAM" id="SSF53756">
    <property type="entry name" value="UDP-Glycosyltransferase/glycogen phosphorylase"/>
    <property type="match status" value="1"/>
</dbReference>
<evidence type="ECO:0000313" key="3">
    <source>
        <dbReference type="Proteomes" id="UP000292209"/>
    </source>
</evidence>
<comment type="caution">
    <text evidence="2">The sequence shown here is derived from an EMBL/GenBank/DDBJ whole genome shotgun (WGS) entry which is preliminary data.</text>
</comment>
<organism evidence="2 3">
    <name type="scientific">Cecembia calidifontis</name>
    <dbReference type="NCBI Taxonomy" id="1187080"/>
    <lineage>
        <taxon>Bacteria</taxon>
        <taxon>Pseudomonadati</taxon>
        <taxon>Bacteroidota</taxon>
        <taxon>Cytophagia</taxon>
        <taxon>Cytophagales</taxon>
        <taxon>Cyclobacteriaceae</taxon>
        <taxon>Cecembia</taxon>
    </lineage>
</organism>